<evidence type="ECO:0000313" key="2">
    <source>
        <dbReference type="EMBL" id="RKT70641.1"/>
    </source>
</evidence>
<comment type="caution">
    <text evidence="2">The sequence shown here is derived from an EMBL/GenBank/DDBJ whole genome shotgun (WGS) entry which is preliminary data.</text>
</comment>
<dbReference type="AlphaFoldDB" id="A0A495X858"/>
<feature type="transmembrane region" description="Helical" evidence="1">
    <location>
        <begin position="82"/>
        <end position="104"/>
    </location>
</feature>
<dbReference type="OrthoDB" id="5187995at2"/>
<gene>
    <name evidence="2" type="ORF">DFJ66_3911</name>
</gene>
<organism evidence="2 3">
    <name type="scientific">Saccharothrix variisporea</name>
    <dbReference type="NCBI Taxonomy" id="543527"/>
    <lineage>
        <taxon>Bacteria</taxon>
        <taxon>Bacillati</taxon>
        <taxon>Actinomycetota</taxon>
        <taxon>Actinomycetes</taxon>
        <taxon>Pseudonocardiales</taxon>
        <taxon>Pseudonocardiaceae</taxon>
        <taxon>Saccharothrix</taxon>
    </lineage>
</organism>
<sequence length="219" mass="23149">MDVIDDYVTALGRRLRGPGRADLLTEARDGLEDAAAAYEAGGVDPVEARRRAVADFGPLPEIAREYQSLLALSHGARTLRTLLLLPPLAHLMWELNRALWFGLYFGEDTPVPGWYVLLATVNDATAWVVAGVALCALVVGRRLVVRGVGSGRLARWAGWCATGGVTAVVAGYLAILAGTAVLSPGVLLFSPPVVVGSLVSLVMCVWLGFSARRCLALAG</sequence>
<dbReference type="EMBL" id="RBXR01000001">
    <property type="protein sequence ID" value="RKT70641.1"/>
    <property type="molecule type" value="Genomic_DNA"/>
</dbReference>
<feature type="transmembrane region" description="Helical" evidence="1">
    <location>
        <begin position="124"/>
        <end position="144"/>
    </location>
</feature>
<proteinExistence type="predicted"/>
<dbReference type="Proteomes" id="UP000272729">
    <property type="component" value="Unassembled WGS sequence"/>
</dbReference>
<keyword evidence="1" id="KW-0812">Transmembrane</keyword>
<keyword evidence="1" id="KW-0472">Membrane</keyword>
<feature type="transmembrane region" description="Helical" evidence="1">
    <location>
        <begin position="156"/>
        <end position="182"/>
    </location>
</feature>
<dbReference type="NCBIfam" id="NF038403">
    <property type="entry name" value="perm_prefix_1"/>
    <property type="match status" value="1"/>
</dbReference>
<protein>
    <submittedName>
        <fullName evidence="2">Uncharacterized protein</fullName>
    </submittedName>
</protein>
<dbReference type="InterPro" id="IPR047928">
    <property type="entry name" value="Perm_prefix_1"/>
</dbReference>
<evidence type="ECO:0000313" key="3">
    <source>
        <dbReference type="Proteomes" id="UP000272729"/>
    </source>
</evidence>
<feature type="transmembrane region" description="Helical" evidence="1">
    <location>
        <begin position="188"/>
        <end position="209"/>
    </location>
</feature>
<keyword evidence="3" id="KW-1185">Reference proteome</keyword>
<dbReference type="RefSeq" id="WP_121222975.1">
    <property type="nucleotide sequence ID" value="NZ_JBIUBA010000036.1"/>
</dbReference>
<accession>A0A495X858</accession>
<reference evidence="2 3" key="1">
    <citation type="submission" date="2018-10" db="EMBL/GenBank/DDBJ databases">
        <title>Sequencing the genomes of 1000 actinobacteria strains.</title>
        <authorList>
            <person name="Klenk H.-P."/>
        </authorList>
    </citation>
    <scope>NUCLEOTIDE SEQUENCE [LARGE SCALE GENOMIC DNA]</scope>
    <source>
        <strain evidence="2 3">DSM 43911</strain>
    </source>
</reference>
<keyword evidence="1" id="KW-1133">Transmembrane helix</keyword>
<evidence type="ECO:0000256" key="1">
    <source>
        <dbReference type="SAM" id="Phobius"/>
    </source>
</evidence>
<name>A0A495X858_9PSEU</name>